<reference evidence="2" key="1">
    <citation type="submission" date="2021-01" db="EMBL/GenBank/DDBJ databases">
        <authorList>
            <consortium name="Genoscope - CEA"/>
            <person name="William W."/>
        </authorList>
    </citation>
    <scope>NUCLEOTIDE SEQUENCE</scope>
</reference>
<dbReference type="InterPro" id="IPR025609">
    <property type="entry name" value="Lsm14-like_N"/>
</dbReference>
<sequence>MKQNRVSILTKQNIRYEGSLYAIDKIRKTVFLKEVKCFGTENRETTIFIPQSTKITQMAEFTNEQILEIKKLNNNEFSEHLHLPSTMKDQSQGSQKEKLVTQLLNQSCTYEVNRSPLPKISNKKNRHLYTQSPDYKKVEQKPLYITNNYLQMKKMEQFKKMMMLRQHR</sequence>
<dbReference type="Proteomes" id="UP000692954">
    <property type="component" value="Unassembled WGS sequence"/>
</dbReference>
<dbReference type="SMART" id="SM01271">
    <property type="entry name" value="LSM14"/>
    <property type="match status" value="1"/>
</dbReference>
<gene>
    <name evidence="2" type="ORF">PSON_ATCC_30995.1.T1320150</name>
</gene>
<dbReference type="EMBL" id="CAJJDN010000132">
    <property type="protein sequence ID" value="CAD8121498.1"/>
    <property type="molecule type" value="Genomic_DNA"/>
</dbReference>
<organism evidence="2 3">
    <name type="scientific">Paramecium sonneborni</name>
    <dbReference type="NCBI Taxonomy" id="65129"/>
    <lineage>
        <taxon>Eukaryota</taxon>
        <taxon>Sar</taxon>
        <taxon>Alveolata</taxon>
        <taxon>Ciliophora</taxon>
        <taxon>Intramacronucleata</taxon>
        <taxon>Oligohymenophorea</taxon>
        <taxon>Peniculida</taxon>
        <taxon>Parameciidae</taxon>
        <taxon>Paramecium</taxon>
    </lineage>
</organism>
<evidence type="ECO:0000313" key="3">
    <source>
        <dbReference type="Proteomes" id="UP000692954"/>
    </source>
</evidence>
<evidence type="ECO:0000313" key="2">
    <source>
        <dbReference type="EMBL" id="CAD8121498.1"/>
    </source>
</evidence>
<dbReference type="OrthoDB" id="21539at2759"/>
<dbReference type="PANTHER" id="PTHR13586:SF26">
    <property type="entry name" value="CHROMOSOME UNDETERMINED SCAFFOLD_51, WHOLE GENOME SHOTGUN SEQUENCE"/>
    <property type="match status" value="1"/>
</dbReference>
<protein>
    <recommendedName>
        <fullName evidence="1">Lsm14-like N-terminal domain-containing protein</fullName>
    </recommendedName>
</protein>
<dbReference type="PANTHER" id="PTHR13586">
    <property type="entry name" value="SCD6 PROTEIN-RELATED"/>
    <property type="match status" value="1"/>
</dbReference>
<evidence type="ECO:0000259" key="1">
    <source>
        <dbReference type="SMART" id="SM01271"/>
    </source>
</evidence>
<accession>A0A8S1R0V4</accession>
<name>A0A8S1R0V4_9CILI</name>
<keyword evidence="3" id="KW-1185">Reference proteome</keyword>
<comment type="caution">
    <text evidence="2">The sequence shown here is derived from an EMBL/GenBank/DDBJ whole genome shotgun (WGS) entry which is preliminary data.</text>
</comment>
<feature type="domain" description="Lsm14-like N-terminal" evidence="1">
    <location>
        <begin position="1"/>
        <end position="97"/>
    </location>
</feature>
<proteinExistence type="predicted"/>
<dbReference type="AlphaFoldDB" id="A0A8S1R0V4"/>
<dbReference type="Pfam" id="PF12701">
    <property type="entry name" value="LSM14"/>
    <property type="match status" value="1"/>
</dbReference>